<keyword evidence="2" id="KW-1185">Reference proteome</keyword>
<accession>A0A1T4X3H6</accession>
<gene>
    <name evidence="1" type="ORF">SAMN02745166_00989</name>
</gene>
<dbReference type="RefSeq" id="WP_078812205.1">
    <property type="nucleotide sequence ID" value="NZ_FUYE01000003.1"/>
</dbReference>
<name>A0A1T4X3H6_9BACT</name>
<dbReference type="Proteomes" id="UP000190774">
    <property type="component" value="Unassembled WGS sequence"/>
</dbReference>
<proteinExistence type="predicted"/>
<dbReference type="OrthoDB" id="9814654at2"/>
<sequence length="112" mass="12178">MRRISHHPDLAVLGLQQSILAGAGIASFVLNGNSWWLANGEVSFLALLLGKREHAQNPLFMPELCLAEDEDYDEALTILTAYQASVTPGEDWSCPKCGAEVPGTFAICWQCS</sequence>
<reference evidence="2" key="1">
    <citation type="submission" date="2017-02" db="EMBL/GenBank/DDBJ databases">
        <authorList>
            <person name="Varghese N."/>
            <person name="Submissions S."/>
        </authorList>
    </citation>
    <scope>NUCLEOTIDE SEQUENCE [LARGE SCALE GENOMIC DNA]</scope>
    <source>
        <strain evidence="2">ATCC 700200</strain>
    </source>
</reference>
<protein>
    <recommendedName>
        <fullName evidence="3">RanBP2-type domain-containing protein</fullName>
    </recommendedName>
</protein>
<dbReference type="STRING" id="48467.SAMN02745166_00989"/>
<evidence type="ECO:0008006" key="3">
    <source>
        <dbReference type="Google" id="ProtNLM"/>
    </source>
</evidence>
<dbReference type="AlphaFoldDB" id="A0A1T4X3H6"/>
<evidence type="ECO:0000313" key="1">
    <source>
        <dbReference type="EMBL" id="SKA84203.1"/>
    </source>
</evidence>
<organism evidence="1 2">
    <name type="scientific">Prosthecobacter debontii</name>
    <dbReference type="NCBI Taxonomy" id="48467"/>
    <lineage>
        <taxon>Bacteria</taxon>
        <taxon>Pseudomonadati</taxon>
        <taxon>Verrucomicrobiota</taxon>
        <taxon>Verrucomicrobiia</taxon>
        <taxon>Verrucomicrobiales</taxon>
        <taxon>Verrucomicrobiaceae</taxon>
        <taxon>Prosthecobacter</taxon>
    </lineage>
</organism>
<dbReference type="EMBL" id="FUYE01000003">
    <property type="protein sequence ID" value="SKA84203.1"/>
    <property type="molecule type" value="Genomic_DNA"/>
</dbReference>
<evidence type="ECO:0000313" key="2">
    <source>
        <dbReference type="Proteomes" id="UP000190774"/>
    </source>
</evidence>